<proteinExistence type="predicted"/>
<keyword evidence="3" id="KW-0564">Palmitate</keyword>
<feature type="chain" id="PRO_5020295209" description="C-type lysozyme inhibitor domain-containing protein" evidence="5">
    <location>
        <begin position="20"/>
        <end position="230"/>
    </location>
</feature>
<keyword evidence="2" id="KW-0472">Membrane</keyword>
<reference evidence="7 8" key="1">
    <citation type="submission" date="2019-03" db="EMBL/GenBank/DDBJ databases">
        <title>Luteimonas zhaokaii sp.nov., isolated from the rectal contents of Plateau pika in Yushu, Qinghai Province, China.</title>
        <authorList>
            <person name="Zhang G."/>
        </authorList>
    </citation>
    <scope>NUCLEOTIDE SEQUENCE [LARGE SCALE GENOMIC DNA]</scope>
    <source>
        <strain evidence="7 8">B9</strain>
    </source>
</reference>
<protein>
    <recommendedName>
        <fullName evidence="6">C-type lysozyme inhibitor domain-containing protein</fullName>
    </recommendedName>
</protein>
<dbReference type="PROSITE" id="PS51257">
    <property type="entry name" value="PROKAR_LIPOPROTEIN"/>
    <property type="match status" value="1"/>
</dbReference>
<evidence type="ECO:0000256" key="5">
    <source>
        <dbReference type="SAM" id="SignalP"/>
    </source>
</evidence>
<name>A0A4R5TJW1_9GAMM</name>
<evidence type="ECO:0000256" key="1">
    <source>
        <dbReference type="ARBA" id="ARBA00022729"/>
    </source>
</evidence>
<feature type="signal peptide" evidence="5">
    <location>
        <begin position="1"/>
        <end position="19"/>
    </location>
</feature>
<dbReference type="Gene3D" id="2.40.128.200">
    <property type="match status" value="1"/>
</dbReference>
<evidence type="ECO:0000256" key="3">
    <source>
        <dbReference type="ARBA" id="ARBA00023139"/>
    </source>
</evidence>
<dbReference type="Pfam" id="PF09864">
    <property type="entry name" value="MliC"/>
    <property type="match status" value="1"/>
</dbReference>
<dbReference type="SUPFAM" id="SSF141488">
    <property type="entry name" value="YdhA-like"/>
    <property type="match status" value="1"/>
</dbReference>
<accession>A0A4R5TJW1</accession>
<evidence type="ECO:0000256" key="4">
    <source>
        <dbReference type="ARBA" id="ARBA00023288"/>
    </source>
</evidence>
<evidence type="ECO:0000313" key="7">
    <source>
        <dbReference type="EMBL" id="TDK21518.1"/>
    </source>
</evidence>
<comment type="caution">
    <text evidence="7">The sequence shown here is derived from an EMBL/GenBank/DDBJ whole genome shotgun (WGS) entry which is preliminary data.</text>
</comment>
<keyword evidence="4" id="KW-0449">Lipoprotein</keyword>
<evidence type="ECO:0000259" key="6">
    <source>
        <dbReference type="Pfam" id="PF09864"/>
    </source>
</evidence>
<evidence type="ECO:0000313" key="8">
    <source>
        <dbReference type="Proteomes" id="UP000294796"/>
    </source>
</evidence>
<evidence type="ECO:0000256" key="2">
    <source>
        <dbReference type="ARBA" id="ARBA00023136"/>
    </source>
</evidence>
<dbReference type="InterPro" id="IPR036328">
    <property type="entry name" value="MliC_sf"/>
</dbReference>
<keyword evidence="8" id="KW-1185">Reference proteome</keyword>
<dbReference type="RefSeq" id="WP_133323373.1">
    <property type="nucleotide sequence ID" value="NZ_SMTF01000016.1"/>
</dbReference>
<dbReference type="InterPro" id="IPR018660">
    <property type="entry name" value="MliC"/>
</dbReference>
<keyword evidence="1 5" id="KW-0732">Signal</keyword>
<dbReference type="EMBL" id="SMTF01000016">
    <property type="protein sequence ID" value="TDK21518.1"/>
    <property type="molecule type" value="Genomic_DNA"/>
</dbReference>
<sequence>MRVLPLCLATLGTALLATACTPSSPPAAETTTPAGGDVAPAESTAANFRCGDLLVGVDFDTAADTATLSWSGHRRVLPQAEAASGARYADDDGTVFWNKGDAATFSLAGADPLDCSTTEDVSPWDEARARGVAFRAIGTEPGWMVEIDGGDAAVLRAELDYGERRLEATNVEAAADGSRYTATAGDGTQLELAVTPGDCSDGMSDQTYPASVALTEGGRTLRGCGAFLDR</sequence>
<dbReference type="OrthoDB" id="5348860at2"/>
<dbReference type="AlphaFoldDB" id="A0A4R5TJW1"/>
<gene>
    <name evidence="7" type="ORF">E2F46_14895</name>
</gene>
<feature type="domain" description="C-type lysozyme inhibitor" evidence="6">
    <location>
        <begin position="48"/>
        <end position="113"/>
    </location>
</feature>
<organism evidence="7 8">
    <name type="scientific">Luteimonas aestuarii</name>
    <dbReference type="NCBI Taxonomy" id="453837"/>
    <lineage>
        <taxon>Bacteria</taxon>
        <taxon>Pseudomonadati</taxon>
        <taxon>Pseudomonadota</taxon>
        <taxon>Gammaproteobacteria</taxon>
        <taxon>Lysobacterales</taxon>
        <taxon>Lysobacteraceae</taxon>
        <taxon>Luteimonas</taxon>
    </lineage>
</organism>
<dbReference type="Proteomes" id="UP000294796">
    <property type="component" value="Unassembled WGS sequence"/>
</dbReference>